<organism evidence="1 2">
    <name type="scientific">Fusarium oxysporum f. sp. lycopersici (strain 4287 / CBS 123668 / FGSC 9935 / NRRL 34936)</name>
    <name type="common">Fusarium vascular wilt of tomato</name>
    <dbReference type="NCBI Taxonomy" id="426428"/>
    <lineage>
        <taxon>Eukaryota</taxon>
        <taxon>Fungi</taxon>
        <taxon>Dikarya</taxon>
        <taxon>Ascomycota</taxon>
        <taxon>Pezizomycotina</taxon>
        <taxon>Sordariomycetes</taxon>
        <taxon>Hypocreomycetidae</taxon>
        <taxon>Hypocreales</taxon>
        <taxon>Nectriaceae</taxon>
        <taxon>Fusarium</taxon>
        <taxon>Fusarium oxysporum species complex</taxon>
    </lineage>
</organism>
<sequence>MVVKRPEDNRGAGSRPAQASGTLTTALLLGSSSGWGSWKLELFVPGEWARLRQRW</sequence>
<evidence type="ECO:0000313" key="1">
    <source>
        <dbReference type="EMBL" id="KNB03887.1"/>
    </source>
</evidence>
<dbReference type="GeneID" id="28959910"/>
<dbReference type="AlphaFoldDB" id="A0A0J9WLJ4"/>
<gene>
    <name evidence="1" type="ORF">FOXG_19204</name>
</gene>
<dbReference type="RefSeq" id="XP_018241932.1">
    <property type="nucleotide sequence ID" value="XM_018399402.1"/>
</dbReference>
<dbReference type="KEGG" id="fox:FOXG_19204"/>
<name>A0A0J9WLJ4_FUSO4</name>
<protein>
    <submittedName>
        <fullName evidence="1">Uncharacterized protein</fullName>
    </submittedName>
</protein>
<accession>A0A0J9WLJ4</accession>
<dbReference type="Proteomes" id="UP000009097">
    <property type="component" value="Unassembled WGS sequence"/>
</dbReference>
<reference evidence="1" key="1">
    <citation type="submission" date="2007-04" db="EMBL/GenBank/DDBJ databases">
        <authorList>
            <consortium name="The Broad Institute Genome Sequencing Platform"/>
            <person name="Birren B."/>
            <person name="Lander E."/>
            <person name="Galagan J."/>
            <person name="Nusbaum C."/>
            <person name="Devon K."/>
            <person name="Ma L.-J."/>
            <person name="Jaffe D."/>
            <person name="Butler J."/>
            <person name="Alvarez P."/>
            <person name="Gnerre S."/>
            <person name="Grabherr M."/>
            <person name="Kleber M."/>
            <person name="Mauceli E."/>
            <person name="Brockman W."/>
            <person name="MacCallum I.A."/>
            <person name="Young S."/>
            <person name="LaButti K."/>
            <person name="DeCaprio D."/>
            <person name="Crawford M."/>
            <person name="Koehrsen M."/>
            <person name="Engels R."/>
            <person name="Montgomery P."/>
            <person name="Pearson M."/>
            <person name="Howarth C."/>
            <person name="Larson L."/>
            <person name="White J."/>
            <person name="O'Leary S."/>
            <person name="Kodira C."/>
            <person name="Zeng Q."/>
            <person name="Yandava C."/>
            <person name="Alvarado L."/>
            <person name="Kistler C."/>
            <person name="Shim W.-B."/>
            <person name="Kang S."/>
            <person name="Woloshuk C."/>
        </authorList>
    </citation>
    <scope>NUCLEOTIDE SEQUENCE</scope>
    <source>
        <strain evidence="1">4287</strain>
    </source>
</reference>
<reference evidence="1" key="2">
    <citation type="journal article" date="2010" name="Nature">
        <title>Comparative genomics reveals mobile pathogenicity chromosomes in Fusarium.</title>
        <authorList>
            <person name="Ma L.J."/>
            <person name="van der Does H.C."/>
            <person name="Borkovich K.A."/>
            <person name="Coleman J.J."/>
            <person name="Daboussi M.J."/>
            <person name="Di Pietro A."/>
            <person name="Dufresne M."/>
            <person name="Freitag M."/>
            <person name="Grabherr M."/>
            <person name="Henrissat B."/>
            <person name="Houterman P.M."/>
            <person name="Kang S."/>
            <person name="Shim W.B."/>
            <person name="Woloshuk C."/>
            <person name="Xie X."/>
            <person name="Xu J.R."/>
            <person name="Antoniw J."/>
            <person name="Baker S.E."/>
            <person name="Bluhm B.H."/>
            <person name="Breakspear A."/>
            <person name="Brown D.W."/>
            <person name="Butchko R.A."/>
            <person name="Chapman S."/>
            <person name="Coulson R."/>
            <person name="Coutinho P.M."/>
            <person name="Danchin E.G."/>
            <person name="Diener A."/>
            <person name="Gale L.R."/>
            <person name="Gardiner D.M."/>
            <person name="Goff S."/>
            <person name="Hammond-Kosack K.E."/>
            <person name="Hilburn K."/>
            <person name="Hua-Van A."/>
            <person name="Jonkers W."/>
            <person name="Kazan K."/>
            <person name="Kodira C.D."/>
            <person name="Koehrsen M."/>
            <person name="Kumar L."/>
            <person name="Lee Y.H."/>
            <person name="Li L."/>
            <person name="Manners J.M."/>
            <person name="Miranda-Saavedra D."/>
            <person name="Mukherjee M."/>
            <person name="Park G."/>
            <person name="Park J."/>
            <person name="Park S.Y."/>
            <person name="Proctor R.H."/>
            <person name="Regev A."/>
            <person name="Ruiz-Roldan M.C."/>
            <person name="Sain D."/>
            <person name="Sakthikumar S."/>
            <person name="Sykes S."/>
            <person name="Schwartz D.C."/>
            <person name="Turgeon B.G."/>
            <person name="Wapinski I."/>
            <person name="Yoder O."/>
            <person name="Young S."/>
            <person name="Zeng Q."/>
            <person name="Zhou S."/>
            <person name="Galagan J."/>
            <person name="Cuomo C.A."/>
            <person name="Kistler H.C."/>
            <person name="Rep M."/>
        </authorList>
    </citation>
    <scope>NUCLEOTIDE SEQUENCE [LARGE SCALE GENOMIC DNA]</scope>
    <source>
        <strain evidence="1">4287</strain>
    </source>
</reference>
<evidence type="ECO:0000313" key="2">
    <source>
        <dbReference type="Proteomes" id="UP000009097"/>
    </source>
</evidence>
<dbReference type="VEuPathDB" id="FungiDB:FOXG_19204"/>
<proteinExistence type="predicted"/>
<dbReference type="EMBL" id="DS231701">
    <property type="protein sequence ID" value="KNB03887.1"/>
    <property type="molecule type" value="Genomic_DNA"/>
</dbReference>